<feature type="compositionally biased region" description="Basic and acidic residues" evidence="1">
    <location>
        <begin position="319"/>
        <end position="340"/>
    </location>
</feature>
<gene>
    <name evidence="3" type="ORF">P8A19_25605</name>
</gene>
<reference evidence="3 4" key="1">
    <citation type="submission" date="2023-03" db="EMBL/GenBank/DDBJ databases">
        <title>Isolation and description of six Streptomyces strains from soil environments, able to metabolize different microbial glucans.</title>
        <authorList>
            <person name="Widen T."/>
            <person name="Larsbrink J."/>
        </authorList>
    </citation>
    <scope>NUCLEOTIDE SEQUENCE [LARGE SCALE GENOMIC DNA]</scope>
    <source>
        <strain evidence="3 4">Alt2</strain>
    </source>
</reference>
<keyword evidence="4" id="KW-1185">Reference proteome</keyword>
<evidence type="ECO:0000256" key="2">
    <source>
        <dbReference type="SAM" id="Phobius"/>
    </source>
</evidence>
<feature type="transmembrane region" description="Helical" evidence="2">
    <location>
        <begin position="289"/>
        <end position="310"/>
    </location>
</feature>
<evidence type="ECO:0000256" key="1">
    <source>
        <dbReference type="SAM" id="MobiDB-lite"/>
    </source>
</evidence>
<name>A0ABY9IT45_9ACTN</name>
<sequence length="347" mass="35795">MPPLTGHRTRPAPAPVVGQPSAARRLARALPLLAVLWCTFAAVAVAGATEHPAGPAWTAQPAGSGSGRDEARPYFYLEGLPGSVLEDRLSVTNPGPEPVTVRLRGADAYNTGDGGFAVRGAHGSTGTGAWLRTASTEVTVPGRTRADVPVSFTVPEDALPGDHPGAIVAESGGRSVGVRVQLRVGGPTLAALTVEDVTVGGGTIHYTLVNRGNAVLVPRLSVSADGVFGALLRRDARTLPVELLPGQRVRLTEPWRDAPALDSVTVRLRVTAAGGAHGEATASAAFVPWAPVTGGALLLLGVVAAGVYGLRRRRATRRSTHDDGAAPAPDHRQHSDERHLVKAGAES</sequence>
<organism evidence="3 4">
    <name type="scientific">Streptomyces poriferorum</name>
    <dbReference type="NCBI Taxonomy" id="2798799"/>
    <lineage>
        <taxon>Bacteria</taxon>
        <taxon>Bacillati</taxon>
        <taxon>Actinomycetota</taxon>
        <taxon>Actinomycetes</taxon>
        <taxon>Kitasatosporales</taxon>
        <taxon>Streptomycetaceae</taxon>
        <taxon>Streptomyces</taxon>
    </lineage>
</organism>
<keyword evidence="2" id="KW-0472">Membrane</keyword>
<evidence type="ECO:0008006" key="5">
    <source>
        <dbReference type="Google" id="ProtNLM"/>
    </source>
</evidence>
<dbReference type="EMBL" id="CP120988">
    <property type="protein sequence ID" value="WLQ58597.1"/>
    <property type="molecule type" value="Genomic_DNA"/>
</dbReference>
<dbReference type="Proteomes" id="UP001235744">
    <property type="component" value="Chromosome"/>
</dbReference>
<accession>A0ABY9IT45</accession>
<keyword evidence="2" id="KW-0812">Transmembrane</keyword>
<evidence type="ECO:0000313" key="3">
    <source>
        <dbReference type="EMBL" id="WLQ58597.1"/>
    </source>
</evidence>
<feature type="region of interest" description="Disordered" evidence="1">
    <location>
        <begin position="315"/>
        <end position="347"/>
    </location>
</feature>
<protein>
    <recommendedName>
        <fullName evidence="5">DUF916 domain-containing protein</fullName>
    </recommendedName>
</protein>
<evidence type="ECO:0000313" key="4">
    <source>
        <dbReference type="Proteomes" id="UP001235744"/>
    </source>
</evidence>
<keyword evidence="2" id="KW-1133">Transmembrane helix</keyword>
<proteinExistence type="predicted"/>
<dbReference type="RefSeq" id="WP_306070319.1">
    <property type="nucleotide sequence ID" value="NZ_CP120988.1"/>
</dbReference>